<evidence type="ECO:0000313" key="1">
    <source>
        <dbReference type="EMBL" id="MBW2962287.1"/>
    </source>
</evidence>
<sequence>MRTAKNCTCGRSKKVYCPNCSRIRMIICLKNGHDNLKLTAANGNKYNPVWYNFLKDNRKDMGTICKKMEEKVRLHPEYGQAANVLLFYLTGNRSNYIHKVQL</sequence>
<dbReference type="Proteomes" id="UP000719267">
    <property type="component" value="Unassembled WGS sequence"/>
</dbReference>
<evidence type="ECO:0008006" key="3">
    <source>
        <dbReference type="Google" id="ProtNLM"/>
    </source>
</evidence>
<organism evidence="1 2">
    <name type="scientific">Mesonia aestuariivivens</name>
    <dbReference type="NCBI Taxonomy" id="2796128"/>
    <lineage>
        <taxon>Bacteria</taxon>
        <taxon>Pseudomonadati</taxon>
        <taxon>Bacteroidota</taxon>
        <taxon>Flavobacteriia</taxon>
        <taxon>Flavobacteriales</taxon>
        <taxon>Flavobacteriaceae</taxon>
        <taxon>Mesonia</taxon>
    </lineage>
</organism>
<reference evidence="1 2" key="1">
    <citation type="submission" date="2021-07" db="EMBL/GenBank/DDBJ databases">
        <title>Mesonia aestuariivivens sp. nov., isolated from a tidal flat.</title>
        <authorList>
            <person name="Kim Y.-O."/>
            <person name="Yoon J.-H."/>
        </authorList>
    </citation>
    <scope>NUCLEOTIDE SEQUENCE [LARGE SCALE GENOMIC DNA]</scope>
    <source>
        <strain evidence="1 2">JHPTF-M18</strain>
    </source>
</reference>
<gene>
    <name evidence="1" type="ORF">KW502_10795</name>
</gene>
<dbReference type="RefSeq" id="WP_219040572.1">
    <property type="nucleotide sequence ID" value="NZ_JAHWDF010000011.1"/>
</dbReference>
<dbReference type="EMBL" id="JAHWDF010000011">
    <property type="protein sequence ID" value="MBW2962287.1"/>
    <property type="molecule type" value="Genomic_DNA"/>
</dbReference>
<comment type="caution">
    <text evidence="1">The sequence shown here is derived from an EMBL/GenBank/DDBJ whole genome shotgun (WGS) entry which is preliminary data.</text>
</comment>
<proteinExistence type="predicted"/>
<accession>A0ABS6W343</accession>
<keyword evidence="2" id="KW-1185">Reference proteome</keyword>
<evidence type="ECO:0000313" key="2">
    <source>
        <dbReference type="Proteomes" id="UP000719267"/>
    </source>
</evidence>
<name>A0ABS6W343_9FLAO</name>
<protein>
    <recommendedName>
        <fullName evidence="3">Transposase</fullName>
    </recommendedName>
</protein>